<name>A0A6C0EPH0_9ZZZZ</name>
<organism evidence="2">
    <name type="scientific">viral metagenome</name>
    <dbReference type="NCBI Taxonomy" id="1070528"/>
    <lineage>
        <taxon>unclassified sequences</taxon>
        <taxon>metagenomes</taxon>
        <taxon>organismal metagenomes</taxon>
    </lineage>
</organism>
<proteinExistence type="predicted"/>
<dbReference type="EMBL" id="MN738915">
    <property type="protein sequence ID" value="QHT31086.1"/>
    <property type="molecule type" value="Genomic_DNA"/>
</dbReference>
<dbReference type="InterPro" id="IPR015947">
    <property type="entry name" value="PUA-like_sf"/>
</dbReference>
<dbReference type="Pfam" id="PF04266">
    <property type="entry name" value="ASCH"/>
    <property type="match status" value="1"/>
</dbReference>
<sequence>MSIYEKNLSEPWFSLMHCGIKKVEGRLNKGDFANMNIGDFIIFTNNELGFERKLKIRIKHISYYDNFEIYLEKETLDRCLPTLYNIEDGLKVYYKFYSKSDELEYKIKAFTFAV</sequence>
<dbReference type="Gene3D" id="2.30.130.30">
    <property type="entry name" value="Hypothetical protein"/>
    <property type="match status" value="1"/>
</dbReference>
<accession>A0A6C0EPH0</accession>
<dbReference type="InterPro" id="IPR007374">
    <property type="entry name" value="ASCH_domain"/>
</dbReference>
<dbReference type="PANTHER" id="PTHR34204:SF2">
    <property type="entry name" value="RNA-BINDING ASCH DOMAIN PROTEIN"/>
    <property type="match status" value="1"/>
</dbReference>
<feature type="domain" description="ASCH" evidence="1">
    <location>
        <begin position="8"/>
        <end position="102"/>
    </location>
</feature>
<evidence type="ECO:0000259" key="1">
    <source>
        <dbReference type="Pfam" id="PF04266"/>
    </source>
</evidence>
<reference evidence="2" key="1">
    <citation type="journal article" date="2020" name="Nature">
        <title>Giant virus diversity and host interactions through global metagenomics.</title>
        <authorList>
            <person name="Schulz F."/>
            <person name="Roux S."/>
            <person name="Paez-Espino D."/>
            <person name="Jungbluth S."/>
            <person name="Walsh D.A."/>
            <person name="Denef V.J."/>
            <person name="McMahon K.D."/>
            <person name="Konstantinidis K.T."/>
            <person name="Eloe-Fadrosh E.A."/>
            <person name="Kyrpides N.C."/>
            <person name="Woyke T."/>
        </authorList>
    </citation>
    <scope>NUCLEOTIDE SEQUENCE</scope>
    <source>
        <strain evidence="2">GVMAG-M-3300009155-2</strain>
    </source>
</reference>
<dbReference type="AlphaFoldDB" id="A0A6C0EPH0"/>
<protein>
    <recommendedName>
        <fullName evidence="1">ASCH domain-containing protein</fullName>
    </recommendedName>
</protein>
<evidence type="ECO:0000313" key="2">
    <source>
        <dbReference type="EMBL" id="QHT31086.1"/>
    </source>
</evidence>
<dbReference type="PANTHER" id="PTHR34204">
    <property type="entry name" value="RNA-BINDING ASCH DOMAIN PROTEIN"/>
    <property type="match status" value="1"/>
</dbReference>
<dbReference type="SUPFAM" id="SSF88697">
    <property type="entry name" value="PUA domain-like"/>
    <property type="match status" value="1"/>
</dbReference>